<keyword evidence="2 6" id="KW-0479">Metal-binding</keyword>
<evidence type="ECO:0000256" key="1">
    <source>
        <dbReference type="ARBA" id="ARBA00022485"/>
    </source>
</evidence>
<comment type="catalytic activity">
    <reaction evidence="6">
        <text>glycolate + A = glyoxylate + AH2</text>
        <dbReference type="Rhea" id="RHEA:21264"/>
        <dbReference type="ChEBI" id="CHEBI:13193"/>
        <dbReference type="ChEBI" id="CHEBI:17499"/>
        <dbReference type="ChEBI" id="CHEBI:29805"/>
        <dbReference type="ChEBI" id="CHEBI:36655"/>
        <dbReference type="EC" id="1.1.99.14"/>
    </reaction>
</comment>
<dbReference type="InterPro" id="IPR017900">
    <property type="entry name" value="4Fe4S_Fe_S_CS"/>
</dbReference>
<comment type="function">
    <text evidence="6">Component of a complex that catalyzes the oxidation of glycolate to glyoxylate.</text>
</comment>
<dbReference type="InterPro" id="IPR012257">
    <property type="entry name" value="Glc_ox_4Fe-4S"/>
</dbReference>
<dbReference type="Proteomes" id="UP001152173">
    <property type="component" value="Unassembled WGS sequence"/>
</dbReference>
<comment type="cofactor">
    <cofactor evidence="6">
        <name>[4Fe-4S] cluster</name>
        <dbReference type="ChEBI" id="CHEBI:49883"/>
    </cofactor>
    <text evidence="6">Binds 2 [4Fe-4S] clusters.</text>
</comment>
<keyword evidence="9" id="KW-1185">Reference proteome</keyword>
<dbReference type="PANTHER" id="PTHR32479">
    <property type="entry name" value="GLYCOLATE OXIDASE IRON-SULFUR SUBUNIT"/>
    <property type="match status" value="1"/>
</dbReference>
<gene>
    <name evidence="8" type="ORF">M9R32_09295</name>
</gene>
<evidence type="ECO:0000313" key="9">
    <source>
        <dbReference type="Proteomes" id="UP001152173"/>
    </source>
</evidence>
<keyword evidence="1 6" id="KW-0004">4Fe-4S</keyword>
<evidence type="ECO:0000256" key="6">
    <source>
        <dbReference type="PIRNR" id="PIRNR000139"/>
    </source>
</evidence>
<keyword evidence="3" id="KW-0677">Repeat</keyword>
<dbReference type="InterPro" id="IPR009051">
    <property type="entry name" value="Helical_ferredxn"/>
</dbReference>
<name>A0A9X3RDR2_9BACL</name>
<dbReference type="InterPro" id="IPR017896">
    <property type="entry name" value="4Fe4S_Fe-S-bd"/>
</dbReference>
<protein>
    <recommendedName>
        <fullName evidence="6">Glycolate oxidase iron-sulfur subunit</fullName>
        <ecNumber evidence="6">1.1.99.14</ecNumber>
    </recommendedName>
</protein>
<dbReference type="InterPro" id="IPR004017">
    <property type="entry name" value="Cys_rich_dom"/>
</dbReference>
<keyword evidence="6" id="KW-0249">Electron transport</keyword>
<dbReference type="PROSITE" id="PS51379">
    <property type="entry name" value="4FE4S_FER_2"/>
    <property type="match status" value="2"/>
</dbReference>
<organism evidence="8 9">
    <name type="scientific">Paenisporosarcina quisquiliarum</name>
    <dbReference type="NCBI Taxonomy" id="365346"/>
    <lineage>
        <taxon>Bacteria</taxon>
        <taxon>Bacillati</taxon>
        <taxon>Bacillota</taxon>
        <taxon>Bacilli</taxon>
        <taxon>Bacillales</taxon>
        <taxon>Caryophanaceae</taxon>
        <taxon>Paenisporosarcina</taxon>
    </lineage>
</organism>
<dbReference type="Pfam" id="PF13183">
    <property type="entry name" value="Fer4_8"/>
    <property type="match status" value="1"/>
</dbReference>
<dbReference type="EMBL" id="JAMKBJ010000006">
    <property type="protein sequence ID" value="MCZ8537374.1"/>
    <property type="molecule type" value="Genomic_DNA"/>
</dbReference>
<proteinExistence type="predicted"/>
<dbReference type="AlphaFoldDB" id="A0A9X3RDR2"/>
<evidence type="ECO:0000256" key="4">
    <source>
        <dbReference type="ARBA" id="ARBA00023004"/>
    </source>
</evidence>
<evidence type="ECO:0000256" key="5">
    <source>
        <dbReference type="ARBA" id="ARBA00023014"/>
    </source>
</evidence>
<sequence length="437" mass="48542">MVSKPDNQMQAAFVEQVSEEKLLDCMRCGFCLPACPTYIQSGYNEIHSPRGRIAIMKGIRDGIVEWDSSTEEAIDLCLGCRACEPACPAGVEYGHLLEQTRAAVQSAKSTSLKEQVSRKVAFDHLFKNQSTMVGATKLVRAYQASGLQKNVRKIGFMELFPPMLKEMEKAMPVVPKQTKRKPLVRVNKPTMNIAFFSGCLMDTMFRKTNDHTIQLLEMLGCNIVIPEAQVCCGALHGHSGELEKAKWNARRNIDAFDLSEIDFIVNNAGGCGAFLAEYGHLLAEDKEYAERAKVYDGKIIDVSSLLVKLGISEKLKAVSHLRNDLITYQDSCHLRNVNRVVNEPREILSSIPSARYIELPSAGLCCGSAGIYNLLNQEMSLRILDDKMRDVQQTNASIVITTNPGCLLQMRAGIHRAGMSDVVRAEHIVDYLIEVLI</sequence>
<feature type="domain" description="4Fe-4S ferredoxin-type" evidence="7">
    <location>
        <begin position="13"/>
        <end position="45"/>
    </location>
</feature>
<dbReference type="SUPFAM" id="SSF46548">
    <property type="entry name" value="alpha-helical ferredoxin"/>
    <property type="match status" value="1"/>
</dbReference>
<evidence type="ECO:0000259" key="7">
    <source>
        <dbReference type="PROSITE" id="PS51379"/>
    </source>
</evidence>
<accession>A0A9X3RDR2</accession>
<dbReference type="Pfam" id="PF02754">
    <property type="entry name" value="CCG"/>
    <property type="match status" value="2"/>
</dbReference>
<evidence type="ECO:0000256" key="3">
    <source>
        <dbReference type="ARBA" id="ARBA00022737"/>
    </source>
</evidence>
<keyword evidence="5 6" id="KW-0411">Iron-sulfur</keyword>
<dbReference type="PANTHER" id="PTHR32479:SF17">
    <property type="entry name" value="GLYCOLATE OXIDASE IRON-SULFUR SUBUNIT"/>
    <property type="match status" value="1"/>
</dbReference>
<dbReference type="GO" id="GO:0051539">
    <property type="term" value="F:4 iron, 4 sulfur cluster binding"/>
    <property type="evidence" value="ECO:0007669"/>
    <property type="project" value="UniProtKB-UniRule"/>
</dbReference>
<reference evidence="8" key="1">
    <citation type="submission" date="2022-05" db="EMBL/GenBank/DDBJ databases">
        <authorList>
            <person name="Colautti A."/>
            <person name="Iacumin L."/>
        </authorList>
    </citation>
    <scope>NUCLEOTIDE SEQUENCE</scope>
    <source>
        <strain evidence="8">SK 55</strain>
    </source>
</reference>
<dbReference type="PIRSF" id="PIRSF000139">
    <property type="entry name" value="Glc_ox_4Fe-4S"/>
    <property type="match status" value="1"/>
</dbReference>
<keyword evidence="6" id="KW-0813">Transport</keyword>
<comment type="caution">
    <text evidence="8">The sequence shown here is derived from an EMBL/GenBank/DDBJ whole genome shotgun (WGS) entry which is preliminary data.</text>
</comment>
<feature type="domain" description="4Fe-4S ferredoxin-type" evidence="7">
    <location>
        <begin position="66"/>
        <end position="91"/>
    </location>
</feature>
<keyword evidence="4 6" id="KW-0408">Iron</keyword>
<evidence type="ECO:0000256" key="2">
    <source>
        <dbReference type="ARBA" id="ARBA00022723"/>
    </source>
</evidence>
<dbReference type="GO" id="GO:0019154">
    <property type="term" value="F:glycolate dehydrogenase activity"/>
    <property type="evidence" value="ECO:0007669"/>
    <property type="project" value="UniProtKB-EC"/>
</dbReference>
<dbReference type="Gene3D" id="1.10.1060.10">
    <property type="entry name" value="Alpha-helical ferredoxin"/>
    <property type="match status" value="1"/>
</dbReference>
<comment type="catalytic activity">
    <reaction evidence="6">
        <text>(R)-lactate + A = pyruvate + AH2</text>
        <dbReference type="Rhea" id="RHEA:15089"/>
        <dbReference type="ChEBI" id="CHEBI:13193"/>
        <dbReference type="ChEBI" id="CHEBI:15361"/>
        <dbReference type="ChEBI" id="CHEBI:16004"/>
        <dbReference type="ChEBI" id="CHEBI:17499"/>
    </reaction>
</comment>
<dbReference type="PROSITE" id="PS00198">
    <property type="entry name" value="4FE4S_FER_1"/>
    <property type="match status" value="1"/>
</dbReference>
<dbReference type="GO" id="GO:0046872">
    <property type="term" value="F:metal ion binding"/>
    <property type="evidence" value="ECO:0007669"/>
    <property type="project" value="UniProtKB-UniRule"/>
</dbReference>
<evidence type="ECO:0000313" key="8">
    <source>
        <dbReference type="EMBL" id="MCZ8537374.1"/>
    </source>
</evidence>
<dbReference type="EC" id="1.1.99.14" evidence="6"/>
<dbReference type="RefSeq" id="WP_269926464.1">
    <property type="nucleotide sequence ID" value="NZ_JAMKBJ010000006.1"/>
</dbReference>